<proteinExistence type="predicted"/>
<evidence type="ECO:0000313" key="1">
    <source>
        <dbReference type="EMBL" id="KIZ33635.1"/>
    </source>
</evidence>
<organism evidence="1 2">
    <name type="scientific">Stutzerimonas stutzeri</name>
    <name type="common">Pseudomonas stutzeri</name>
    <dbReference type="NCBI Taxonomy" id="316"/>
    <lineage>
        <taxon>Bacteria</taxon>
        <taxon>Pseudomonadati</taxon>
        <taxon>Pseudomonadota</taxon>
        <taxon>Gammaproteobacteria</taxon>
        <taxon>Pseudomonadales</taxon>
        <taxon>Pseudomonadaceae</taxon>
        <taxon>Stutzerimonas</taxon>
    </lineage>
</organism>
<dbReference type="PATRIC" id="fig|316.110.peg.2277"/>
<protein>
    <submittedName>
        <fullName evidence="1">Uncharacterized protein</fullName>
    </submittedName>
</protein>
<dbReference type="Proteomes" id="UP000032439">
    <property type="component" value="Unassembled WGS sequence"/>
</dbReference>
<dbReference type="RefSeq" id="WP_019406843.1">
    <property type="nucleotide sequence ID" value="NZ_JAAMQZ010000051.1"/>
</dbReference>
<evidence type="ECO:0000313" key="2">
    <source>
        <dbReference type="Proteomes" id="UP000032439"/>
    </source>
</evidence>
<name>A0A0D7DZJ2_STUST</name>
<comment type="caution">
    <text evidence="1">The sequence shown here is derived from an EMBL/GenBank/DDBJ whole genome shotgun (WGS) entry which is preliminary data.</text>
</comment>
<gene>
    <name evidence="1" type="ORF">LO50_19945</name>
</gene>
<sequence length="116" mass="12858">MEFKEIRAGEFWPPILPNGRFFAQAPESGVVQQILEVTDTGLECGGVSFNWGDITGFAIQGDQAVLLSQKYPSGGLKFMVGTCHYIGSGLSPQQYVNGYPVEYCLMNRVTFEQQRL</sequence>
<accession>A0A0D7DZJ2</accession>
<dbReference type="AlphaFoldDB" id="A0A0D7DZJ2"/>
<dbReference type="EMBL" id="JXXD01000234">
    <property type="protein sequence ID" value="KIZ33635.1"/>
    <property type="molecule type" value="Genomic_DNA"/>
</dbReference>
<reference evidence="1 2" key="1">
    <citation type="submission" date="2014-11" db="EMBL/GenBank/DDBJ databases">
        <title>Genomics and ecophysiology of heterotrophic nitrogen fixing bacteria isolated from estuarine surface water.</title>
        <authorList>
            <person name="Bentzon-Tilia M."/>
            <person name="Severin I."/>
            <person name="Hansen L.H."/>
            <person name="Riemann L."/>
        </authorList>
    </citation>
    <scope>NUCLEOTIDE SEQUENCE [LARGE SCALE GENOMIC DNA]</scope>
    <source>
        <strain evidence="1 2">BAL361</strain>
    </source>
</reference>